<keyword evidence="4 12" id="KW-0597">Phosphoprotein</keyword>
<comment type="caution">
    <text evidence="19">The sequence shown here is derived from an EMBL/GenBank/DDBJ whole genome shotgun (WGS) entry which is preliminary data.</text>
</comment>
<sequence length="664" mass="73939">MIRRKRPLNRQLLLLGTVPAILMFFVLLVFFTSVRLDDVRRDLFRSTQVVADNLAPAVEYAVVSGNREALQQILDRTLKRSEVAWIRVRDVTDESVGMASRNNVSPESDNFFVFHAEILQQPLALENDNQLDWFEPGLSSYSGALRIGSVEVAVSSSRLTAQRQEIIFTSFAVAVSVLIVTLLIINQIAHRISRPIQNLTANVKKLIDGRYEAPEKSSHVAEEISELEHNLGALASHLSQLRASRERTLEASEQARERAESASRAKSEFLAMMSHELRTPLNGVLGMLELVADEPMSERQKDYMQTARRATEDLLTVISDILDYSRVERGTLVLEHRSFGLRQLIENCIATHRHECEVKGLELEARFSQNWPREGRVRGDAGRLRQVLAGLLDNAIKFTEEGHISVRCEWLEVEGESIYLSCEVRDSGSGIPAEYISGIFNSFEQVDSSSSRRYGGTGMGLALVQRLIELMGGHIRVDTDLGTGSAFYFELPFSAAESEGSSVPLATDAPSQGLGSGETLNPAPRTDLQETPLALVVEDNEVNQRVACALLRRFGFKTISAENGEVAVNLVTEGRHTYNLILMDCQMPVMDGYEAVRCIRAWESAQEREPLPIIALTADALPGTDHACRSAGMNDYLAKPVRKDKLRNVINRWMPMPDTGMDAE</sequence>
<dbReference type="Gene3D" id="3.40.50.2300">
    <property type="match status" value="1"/>
</dbReference>
<evidence type="ECO:0000256" key="14">
    <source>
        <dbReference type="SAM" id="MobiDB-lite"/>
    </source>
</evidence>
<accession>N6VUT1</accession>
<dbReference type="Pfam" id="PF00072">
    <property type="entry name" value="Response_reg"/>
    <property type="match status" value="1"/>
</dbReference>
<evidence type="ECO:0000256" key="12">
    <source>
        <dbReference type="PROSITE-ProRule" id="PRU00169"/>
    </source>
</evidence>
<keyword evidence="8" id="KW-0067">ATP-binding</keyword>
<evidence type="ECO:0000256" key="7">
    <source>
        <dbReference type="ARBA" id="ARBA00022777"/>
    </source>
</evidence>
<dbReference type="FunFam" id="3.30.565.10:FF:000010">
    <property type="entry name" value="Sensor histidine kinase RcsC"/>
    <property type="match status" value="1"/>
</dbReference>
<keyword evidence="5" id="KW-0808">Transferase</keyword>
<dbReference type="PATRIC" id="fig|626887.3.peg.4220"/>
<dbReference type="Proteomes" id="UP000013165">
    <property type="component" value="Unassembled WGS sequence"/>
</dbReference>
<dbReference type="InterPro" id="IPR011006">
    <property type="entry name" value="CheY-like_superfamily"/>
</dbReference>
<dbReference type="Gene3D" id="1.10.287.130">
    <property type="match status" value="1"/>
</dbReference>
<feature type="domain" description="HAMP" evidence="18">
    <location>
        <begin position="190"/>
        <end position="243"/>
    </location>
</feature>
<evidence type="ECO:0000313" key="20">
    <source>
        <dbReference type="Proteomes" id="UP000013165"/>
    </source>
</evidence>
<dbReference type="SUPFAM" id="SSF55874">
    <property type="entry name" value="ATPase domain of HSP90 chaperone/DNA topoisomerase II/histidine kinase"/>
    <property type="match status" value="1"/>
</dbReference>
<dbReference type="STRING" id="626887.J057_21080"/>
<protein>
    <recommendedName>
        <fullName evidence="11">Sensory/regulatory protein RpfC</fullName>
        <ecNumber evidence="3">2.7.13.3</ecNumber>
    </recommendedName>
</protein>
<dbReference type="InterPro" id="IPR004358">
    <property type="entry name" value="Sig_transdc_His_kin-like_C"/>
</dbReference>
<dbReference type="CDD" id="cd00082">
    <property type="entry name" value="HisKA"/>
    <property type="match status" value="1"/>
</dbReference>
<dbReference type="PRINTS" id="PR00344">
    <property type="entry name" value="BCTRLSENSOR"/>
</dbReference>
<dbReference type="SMART" id="SM00448">
    <property type="entry name" value="REC"/>
    <property type="match status" value="1"/>
</dbReference>
<dbReference type="InterPro" id="IPR003660">
    <property type="entry name" value="HAMP_dom"/>
</dbReference>
<evidence type="ECO:0000256" key="11">
    <source>
        <dbReference type="ARBA" id="ARBA00068150"/>
    </source>
</evidence>
<dbReference type="InterPro" id="IPR001789">
    <property type="entry name" value="Sig_transdc_resp-reg_receiver"/>
</dbReference>
<keyword evidence="7 19" id="KW-0418">Kinase</keyword>
<evidence type="ECO:0000256" key="8">
    <source>
        <dbReference type="ARBA" id="ARBA00022840"/>
    </source>
</evidence>
<evidence type="ECO:0000256" key="3">
    <source>
        <dbReference type="ARBA" id="ARBA00012438"/>
    </source>
</evidence>
<dbReference type="InterPro" id="IPR005467">
    <property type="entry name" value="His_kinase_dom"/>
</dbReference>
<feature type="modified residue" description="4-aspartylphosphate" evidence="12">
    <location>
        <position position="584"/>
    </location>
</feature>
<keyword evidence="9" id="KW-0902">Two-component regulatory system</keyword>
<dbReference type="GO" id="GO:0000155">
    <property type="term" value="F:phosphorelay sensor kinase activity"/>
    <property type="evidence" value="ECO:0007669"/>
    <property type="project" value="InterPro"/>
</dbReference>
<dbReference type="Pfam" id="PF02518">
    <property type="entry name" value="HATPase_c"/>
    <property type="match status" value="1"/>
</dbReference>
<dbReference type="SUPFAM" id="SSF47384">
    <property type="entry name" value="Homodimeric domain of signal transducing histidine kinase"/>
    <property type="match status" value="1"/>
</dbReference>
<dbReference type="CDD" id="cd17546">
    <property type="entry name" value="REC_hyHK_CKI1_RcsC-like"/>
    <property type="match status" value="1"/>
</dbReference>
<comment type="catalytic activity">
    <reaction evidence="1">
        <text>ATP + protein L-histidine = ADP + protein N-phospho-L-histidine.</text>
        <dbReference type="EC" id="2.7.13.3"/>
    </reaction>
</comment>
<feature type="domain" description="Histidine kinase" evidence="16">
    <location>
        <begin position="272"/>
        <end position="495"/>
    </location>
</feature>
<evidence type="ECO:0000256" key="9">
    <source>
        <dbReference type="ARBA" id="ARBA00023012"/>
    </source>
</evidence>
<dbReference type="InterPro" id="IPR003661">
    <property type="entry name" value="HisK_dim/P_dom"/>
</dbReference>
<proteinExistence type="predicted"/>
<evidence type="ECO:0000256" key="5">
    <source>
        <dbReference type="ARBA" id="ARBA00022679"/>
    </source>
</evidence>
<evidence type="ECO:0000259" key="17">
    <source>
        <dbReference type="PROSITE" id="PS50110"/>
    </source>
</evidence>
<dbReference type="OrthoDB" id="9810730at2"/>
<dbReference type="CDD" id="cd16922">
    <property type="entry name" value="HATPase_EvgS-ArcB-TorS-like"/>
    <property type="match status" value="1"/>
</dbReference>
<dbReference type="PROSITE" id="PS50885">
    <property type="entry name" value="HAMP"/>
    <property type="match status" value="1"/>
</dbReference>
<keyword evidence="15" id="KW-1133">Transmembrane helix</keyword>
<dbReference type="AlphaFoldDB" id="N6VUT1"/>
<evidence type="ECO:0000259" key="18">
    <source>
        <dbReference type="PROSITE" id="PS50885"/>
    </source>
</evidence>
<feature type="domain" description="Response regulatory" evidence="17">
    <location>
        <begin position="533"/>
        <end position="654"/>
    </location>
</feature>
<comment type="subunit">
    <text evidence="10">At low DSF concentrations, interacts with RpfF.</text>
</comment>
<evidence type="ECO:0000256" key="13">
    <source>
        <dbReference type="SAM" id="Coils"/>
    </source>
</evidence>
<dbReference type="FunFam" id="1.10.287.130:FF:000002">
    <property type="entry name" value="Two-component osmosensing histidine kinase"/>
    <property type="match status" value="1"/>
</dbReference>
<evidence type="ECO:0000256" key="4">
    <source>
        <dbReference type="ARBA" id="ARBA00022553"/>
    </source>
</evidence>
<keyword evidence="15" id="KW-0472">Membrane</keyword>
<organism evidence="19 20">
    <name type="scientific">Marinobacter nanhaiticus D15-8W</name>
    <dbReference type="NCBI Taxonomy" id="626887"/>
    <lineage>
        <taxon>Bacteria</taxon>
        <taxon>Pseudomonadati</taxon>
        <taxon>Pseudomonadota</taxon>
        <taxon>Gammaproteobacteria</taxon>
        <taxon>Pseudomonadales</taxon>
        <taxon>Marinobacteraceae</taxon>
        <taxon>Marinobacter</taxon>
    </lineage>
</organism>
<dbReference type="GO" id="GO:0005524">
    <property type="term" value="F:ATP binding"/>
    <property type="evidence" value="ECO:0007669"/>
    <property type="project" value="UniProtKB-KW"/>
</dbReference>
<evidence type="ECO:0000256" key="10">
    <source>
        <dbReference type="ARBA" id="ARBA00064003"/>
    </source>
</evidence>
<gene>
    <name evidence="19" type="ORF">J057_21080</name>
</gene>
<dbReference type="InterPro" id="IPR036890">
    <property type="entry name" value="HATPase_C_sf"/>
</dbReference>
<dbReference type="Gene3D" id="6.10.340.10">
    <property type="match status" value="1"/>
</dbReference>
<dbReference type="HOGENOM" id="CLU_000445_104_15_6"/>
<keyword evidence="15" id="KW-0812">Transmembrane</keyword>
<evidence type="ECO:0000259" key="16">
    <source>
        <dbReference type="PROSITE" id="PS50109"/>
    </source>
</evidence>
<dbReference type="InterPro" id="IPR003594">
    <property type="entry name" value="HATPase_dom"/>
</dbReference>
<dbReference type="PANTHER" id="PTHR45339">
    <property type="entry name" value="HYBRID SIGNAL TRANSDUCTION HISTIDINE KINASE J"/>
    <property type="match status" value="1"/>
</dbReference>
<dbReference type="PROSITE" id="PS50110">
    <property type="entry name" value="RESPONSE_REGULATORY"/>
    <property type="match status" value="1"/>
</dbReference>
<dbReference type="PROSITE" id="PS50109">
    <property type="entry name" value="HIS_KIN"/>
    <property type="match status" value="1"/>
</dbReference>
<dbReference type="eggNOG" id="COG2205">
    <property type="taxonomic scope" value="Bacteria"/>
</dbReference>
<dbReference type="GO" id="GO:0016020">
    <property type="term" value="C:membrane"/>
    <property type="evidence" value="ECO:0007669"/>
    <property type="project" value="UniProtKB-SubCell"/>
</dbReference>
<evidence type="ECO:0000256" key="1">
    <source>
        <dbReference type="ARBA" id="ARBA00000085"/>
    </source>
</evidence>
<dbReference type="EMBL" id="APLQ01000014">
    <property type="protein sequence ID" value="ENO13930.1"/>
    <property type="molecule type" value="Genomic_DNA"/>
</dbReference>
<dbReference type="SMART" id="SM00387">
    <property type="entry name" value="HATPase_c"/>
    <property type="match status" value="1"/>
</dbReference>
<name>N6VUT1_9GAMM</name>
<feature type="region of interest" description="Disordered" evidence="14">
    <location>
        <begin position="500"/>
        <end position="524"/>
    </location>
</feature>
<dbReference type="Gene3D" id="3.30.565.10">
    <property type="entry name" value="Histidine kinase-like ATPase, C-terminal domain"/>
    <property type="match status" value="1"/>
</dbReference>
<comment type="subcellular location">
    <subcellularLocation>
        <location evidence="2">Membrane</location>
    </subcellularLocation>
</comment>
<evidence type="ECO:0000256" key="15">
    <source>
        <dbReference type="SAM" id="Phobius"/>
    </source>
</evidence>
<dbReference type="PANTHER" id="PTHR45339:SF1">
    <property type="entry name" value="HYBRID SIGNAL TRANSDUCTION HISTIDINE KINASE J"/>
    <property type="match status" value="1"/>
</dbReference>
<feature type="coiled-coil region" evidence="13">
    <location>
        <begin position="238"/>
        <end position="265"/>
    </location>
</feature>
<reference evidence="19 20" key="1">
    <citation type="journal article" date="2013" name="Genome Announc.">
        <title>Genome Sequence of the Polycyclic Aromatic Hydrocarbon-Degrading Bacterium Strain Marinobacter nanhaiticus D15-8WT.</title>
        <authorList>
            <person name="Cui Z."/>
            <person name="Gao W."/>
            <person name="Li Q."/>
            <person name="Xu G."/>
            <person name="Zheng L."/>
        </authorList>
    </citation>
    <scope>NUCLEOTIDE SEQUENCE [LARGE SCALE GENOMIC DNA]</scope>
    <source>
        <strain evidence="19 20">D15-8W</strain>
    </source>
</reference>
<evidence type="ECO:0000256" key="6">
    <source>
        <dbReference type="ARBA" id="ARBA00022741"/>
    </source>
</evidence>
<dbReference type="RefSeq" id="WP_004582151.1">
    <property type="nucleotide sequence ID" value="NZ_AP028878.1"/>
</dbReference>
<evidence type="ECO:0000313" key="19">
    <source>
        <dbReference type="EMBL" id="ENO13930.1"/>
    </source>
</evidence>
<dbReference type="Pfam" id="PF00512">
    <property type="entry name" value="HisKA"/>
    <property type="match status" value="1"/>
</dbReference>
<keyword evidence="20" id="KW-1185">Reference proteome</keyword>
<dbReference type="SUPFAM" id="SSF52172">
    <property type="entry name" value="CheY-like"/>
    <property type="match status" value="1"/>
</dbReference>
<feature type="transmembrane region" description="Helical" evidence="15">
    <location>
        <begin position="12"/>
        <end position="34"/>
    </location>
</feature>
<dbReference type="InterPro" id="IPR036097">
    <property type="entry name" value="HisK_dim/P_sf"/>
</dbReference>
<keyword evidence="13" id="KW-0175">Coiled coil</keyword>
<keyword evidence="6" id="KW-0547">Nucleotide-binding</keyword>
<evidence type="ECO:0000256" key="2">
    <source>
        <dbReference type="ARBA" id="ARBA00004370"/>
    </source>
</evidence>
<dbReference type="EC" id="2.7.13.3" evidence="3"/>
<dbReference type="SMART" id="SM00388">
    <property type="entry name" value="HisKA"/>
    <property type="match status" value="1"/>
</dbReference>